<evidence type="ECO:0000313" key="2">
    <source>
        <dbReference type="Proteomes" id="UP000799753"/>
    </source>
</evidence>
<accession>A0A6A6RIP8</accession>
<dbReference type="SUPFAM" id="SSF55961">
    <property type="entry name" value="Bet v1-like"/>
    <property type="match status" value="1"/>
</dbReference>
<gene>
    <name evidence="1" type="ORF">P280DRAFT_553993</name>
</gene>
<protein>
    <submittedName>
        <fullName evidence="1">DUF1857-domain-containing protein</fullName>
    </submittedName>
</protein>
<organism evidence="1 2">
    <name type="scientific">Massarina eburnea CBS 473.64</name>
    <dbReference type="NCBI Taxonomy" id="1395130"/>
    <lineage>
        <taxon>Eukaryota</taxon>
        <taxon>Fungi</taxon>
        <taxon>Dikarya</taxon>
        <taxon>Ascomycota</taxon>
        <taxon>Pezizomycotina</taxon>
        <taxon>Dothideomycetes</taxon>
        <taxon>Pleosporomycetidae</taxon>
        <taxon>Pleosporales</taxon>
        <taxon>Massarineae</taxon>
        <taxon>Massarinaceae</taxon>
        <taxon>Massarina</taxon>
    </lineage>
</organism>
<dbReference type="Gene3D" id="3.30.530.20">
    <property type="match status" value="1"/>
</dbReference>
<keyword evidence="2" id="KW-1185">Reference proteome</keyword>
<dbReference type="Pfam" id="PF08982">
    <property type="entry name" value="AtaL"/>
    <property type="match status" value="1"/>
</dbReference>
<reference evidence="1" key="1">
    <citation type="journal article" date="2020" name="Stud. Mycol.">
        <title>101 Dothideomycetes genomes: a test case for predicting lifestyles and emergence of pathogens.</title>
        <authorList>
            <person name="Haridas S."/>
            <person name="Albert R."/>
            <person name="Binder M."/>
            <person name="Bloem J."/>
            <person name="Labutti K."/>
            <person name="Salamov A."/>
            <person name="Andreopoulos B."/>
            <person name="Baker S."/>
            <person name="Barry K."/>
            <person name="Bills G."/>
            <person name="Bluhm B."/>
            <person name="Cannon C."/>
            <person name="Castanera R."/>
            <person name="Culley D."/>
            <person name="Daum C."/>
            <person name="Ezra D."/>
            <person name="Gonzalez J."/>
            <person name="Henrissat B."/>
            <person name="Kuo A."/>
            <person name="Liang C."/>
            <person name="Lipzen A."/>
            <person name="Lutzoni F."/>
            <person name="Magnuson J."/>
            <person name="Mondo S."/>
            <person name="Nolan M."/>
            <person name="Ohm R."/>
            <person name="Pangilinan J."/>
            <person name="Park H.-J."/>
            <person name="Ramirez L."/>
            <person name="Alfaro M."/>
            <person name="Sun H."/>
            <person name="Tritt A."/>
            <person name="Yoshinaga Y."/>
            <person name="Zwiers L.-H."/>
            <person name="Turgeon B."/>
            <person name="Goodwin S."/>
            <person name="Spatafora J."/>
            <person name="Crous P."/>
            <person name="Grigoriev I."/>
        </authorList>
    </citation>
    <scope>NUCLEOTIDE SEQUENCE</scope>
    <source>
        <strain evidence="1">CBS 473.64</strain>
    </source>
</reference>
<dbReference type="AlphaFoldDB" id="A0A6A6RIP8"/>
<dbReference type="Proteomes" id="UP000799753">
    <property type="component" value="Unassembled WGS sequence"/>
</dbReference>
<name>A0A6A6RIP8_9PLEO</name>
<sequence>MVLIPIAHTTPINPPTTTPTLTHQQIWTGLLRKIHHAEEFVPIISSCEVLSDTDGVVERVVTFKEGQFARREARETVRCFGREWVDFEQSDGTRIRNVVGRGGGGGELYMSYMFEVLVEGEEGSDGVEGERGRLRDMAKKAVESSIDTIRAMVKDGRIPAE</sequence>
<dbReference type="InterPro" id="IPR023393">
    <property type="entry name" value="START-like_dom_sf"/>
</dbReference>
<proteinExistence type="predicted"/>
<dbReference type="EMBL" id="MU006810">
    <property type="protein sequence ID" value="KAF2635112.1"/>
    <property type="molecule type" value="Genomic_DNA"/>
</dbReference>
<evidence type="ECO:0000313" key="1">
    <source>
        <dbReference type="EMBL" id="KAF2635112.1"/>
    </source>
</evidence>
<dbReference type="InterPro" id="IPR015075">
    <property type="entry name" value="AtaL"/>
</dbReference>
<dbReference type="OrthoDB" id="2320332at2759"/>